<keyword evidence="4" id="KW-0808">Transferase</keyword>
<dbReference type="STRING" id="305900.GV64_08820"/>
<keyword evidence="2" id="KW-0812">Transmembrane</keyword>
<dbReference type="PANTHER" id="PTHR30576:SF21">
    <property type="entry name" value="UDP-GLUCOSE:UNDECAPRENYL-PHOSPHATE GLUCOSE-1-PHOSPHATE TRANSFERASE"/>
    <property type="match status" value="1"/>
</dbReference>
<dbReference type="GO" id="GO:0089702">
    <property type="term" value="F:undecaprenyl-phosphate glucose phosphotransferase activity"/>
    <property type="evidence" value="ECO:0007669"/>
    <property type="project" value="TreeGrafter"/>
</dbReference>
<accession>A0A081K9L2</accession>
<dbReference type="Pfam" id="PF02397">
    <property type="entry name" value="Bac_transf"/>
    <property type="match status" value="1"/>
</dbReference>
<evidence type="ECO:0000313" key="5">
    <source>
        <dbReference type="Proteomes" id="UP000027997"/>
    </source>
</evidence>
<evidence type="ECO:0000313" key="4">
    <source>
        <dbReference type="EMBL" id="KEI70838.1"/>
    </source>
</evidence>
<evidence type="ECO:0000259" key="3">
    <source>
        <dbReference type="Pfam" id="PF02397"/>
    </source>
</evidence>
<comment type="caution">
    <text evidence="4">The sequence shown here is derived from an EMBL/GenBank/DDBJ whole genome shotgun (WGS) entry which is preliminary data.</text>
</comment>
<evidence type="ECO:0000256" key="1">
    <source>
        <dbReference type="ARBA" id="ARBA00006464"/>
    </source>
</evidence>
<feature type="transmembrane region" description="Helical" evidence="2">
    <location>
        <begin position="20"/>
        <end position="41"/>
    </location>
</feature>
<keyword evidence="2" id="KW-1133">Transmembrane helix</keyword>
<dbReference type="Proteomes" id="UP000027997">
    <property type="component" value="Unassembled WGS sequence"/>
</dbReference>
<organism evidence="4 5">
    <name type="scientific">Endozoicomonas elysicola</name>
    <dbReference type="NCBI Taxonomy" id="305900"/>
    <lineage>
        <taxon>Bacteria</taxon>
        <taxon>Pseudomonadati</taxon>
        <taxon>Pseudomonadota</taxon>
        <taxon>Gammaproteobacteria</taxon>
        <taxon>Oceanospirillales</taxon>
        <taxon>Endozoicomonadaceae</taxon>
        <taxon>Endozoicomonas</taxon>
    </lineage>
</organism>
<dbReference type="eggNOG" id="COG2148">
    <property type="taxonomic scope" value="Bacteria"/>
</dbReference>
<feature type="domain" description="Bacterial sugar transferase" evidence="3">
    <location>
        <begin position="15"/>
        <end position="208"/>
    </location>
</feature>
<reference evidence="4 5" key="1">
    <citation type="submission" date="2014-06" db="EMBL/GenBank/DDBJ databases">
        <title>Whole Genome Sequences of Three Symbiotic Endozoicomonas Bacteria.</title>
        <authorList>
            <person name="Neave M.J."/>
            <person name="Apprill A."/>
            <person name="Voolstra C.R."/>
        </authorList>
    </citation>
    <scope>NUCLEOTIDE SEQUENCE [LARGE SCALE GENOMIC DNA]</scope>
    <source>
        <strain evidence="4 5">DSM 22380</strain>
    </source>
</reference>
<dbReference type="InterPro" id="IPR003362">
    <property type="entry name" value="Bact_transf"/>
</dbReference>
<gene>
    <name evidence="4" type="ORF">GV64_08820</name>
</gene>
<protein>
    <submittedName>
        <fullName evidence="4">Sugar transferase</fullName>
    </submittedName>
</protein>
<dbReference type="PANTHER" id="PTHR30576">
    <property type="entry name" value="COLANIC BIOSYNTHESIS UDP-GLUCOSE LIPID CARRIER TRANSFERASE"/>
    <property type="match status" value="1"/>
</dbReference>
<dbReference type="RefSeq" id="WP_020580541.1">
    <property type="nucleotide sequence ID" value="NZ_JOJP01000001.1"/>
</dbReference>
<dbReference type="AlphaFoldDB" id="A0A081K9L2"/>
<comment type="similarity">
    <text evidence="1">Belongs to the bacterial sugar transferase family.</text>
</comment>
<keyword evidence="2" id="KW-0472">Membrane</keyword>
<proteinExistence type="inferred from homology"/>
<sequence length="213" mass="24539">MKESTYVHPIASMGKRLMDILIALVGLLITLPLFPIIALAIRLDSPGPIIYQQMRIGYQKEYYIRLFMMKKFRTMRNDAEEGTGPVWAQKNDPRITKIGNFLRKTRLDELPQLWNVLVGDMSMVGPRPERPGMYNKLENNIPFYSERTFDVVPGITGLAQVNMGYDETLNDVRNKVAYDHAYALALSSPWEWLKMDIYVMFKTIVVMITGRGQ</sequence>
<name>A0A081K9L2_9GAMM</name>
<dbReference type="EMBL" id="JOJP01000001">
    <property type="protein sequence ID" value="KEI70838.1"/>
    <property type="molecule type" value="Genomic_DNA"/>
</dbReference>
<keyword evidence="5" id="KW-1185">Reference proteome</keyword>
<evidence type="ECO:0000256" key="2">
    <source>
        <dbReference type="SAM" id="Phobius"/>
    </source>
</evidence>
<dbReference type="GO" id="GO:0009242">
    <property type="term" value="P:colanic acid biosynthetic process"/>
    <property type="evidence" value="ECO:0007669"/>
    <property type="project" value="TreeGrafter"/>
</dbReference>